<dbReference type="InterPro" id="IPR029062">
    <property type="entry name" value="Class_I_gatase-like"/>
</dbReference>
<dbReference type="SUPFAM" id="SSF52317">
    <property type="entry name" value="Class I glutamine amidotransferase-like"/>
    <property type="match status" value="1"/>
</dbReference>
<dbReference type="GO" id="GO:0006508">
    <property type="term" value="P:proteolysis"/>
    <property type="evidence" value="ECO:0007669"/>
    <property type="project" value="UniProtKB-KW"/>
</dbReference>
<dbReference type="AlphaFoldDB" id="A0A323TIY3"/>
<evidence type="ECO:0000256" key="4">
    <source>
        <dbReference type="ARBA" id="ARBA00022825"/>
    </source>
</evidence>
<keyword evidence="6" id="KW-1185">Reference proteome</keyword>
<dbReference type="PANTHER" id="PTHR20842">
    <property type="entry name" value="PROTEASE S51 ALPHA-ASPARTYL DIPEPTIDASE"/>
    <property type="match status" value="1"/>
</dbReference>
<keyword evidence="4" id="KW-0720">Serine protease</keyword>
<dbReference type="RefSeq" id="WP_110608524.1">
    <property type="nucleotide sequence ID" value="NZ_PDOD01000001.1"/>
</dbReference>
<dbReference type="Pfam" id="PF03575">
    <property type="entry name" value="Peptidase_S51"/>
    <property type="match status" value="1"/>
</dbReference>
<evidence type="ECO:0000256" key="2">
    <source>
        <dbReference type="ARBA" id="ARBA00022670"/>
    </source>
</evidence>
<dbReference type="EMBL" id="PDOD01000001">
    <property type="protein sequence ID" value="PYZ94891.1"/>
    <property type="molecule type" value="Genomic_DNA"/>
</dbReference>
<gene>
    <name evidence="5" type="ORF">CR194_05040</name>
</gene>
<name>A0A323TIY3_9BACI</name>
<reference evidence="5 6" key="1">
    <citation type="submission" date="2017-10" db="EMBL/GenBank/DDBJ databases">
        <title>Bacillus sp. nov., a halophilic bacterium isolated from a Keqin Lake.</title>
        <authorList>
            <person name="Wang H."/>
        </authorList>
    </citation>
    <scope>NUCLEOTIDE SEQUENCE [LARGE SCALE GENOMIC DNA]</scope>
    <source>
        <strain evidence="5 6">KQ-12</strain>
    </source>
</reference>
<keyword evidence="2" id="KW-0645">Protease</keyword>
<evidence type="ECO:0000256" key="3">
    <source>
        <dbReference type="ARBA" id="ARBA00022801"/>
    </source>
</evidence>
<keyword evidence="3" id="KW-0378">Hydrolase</keyword>
<dbReference type="InterPro" id="IPR005320">
    <property type="entry name" value="Peptidase_S51"/>
</dbReference>
<comment type="caution">
    <text evidence="5">The sequence shown here is derived from an EMBL/GenBank/DDBJ whole genome shotgun (WGS) entry which is preliminary data.</text>
</comment>
<evidence type="ECO:0000256" key="1">
    <source>
        <dbReference type="ARBA" id="ARBA00006534"/>
    </source>
</evidence>
<proteinExistence type="inferred from homology"/>
<dbReference type="PANTHER" id="PTHR20842:SF0">
    <property type="entry name" value="ALPHA-ASPARTYL DIPEPTIDASE"/>
    <property type="match status" value="1"/>
</dbReference>
<sequence length="225" mass="25207">MGKLILAGGGDEKQTLLIDKEFANLINKEKPLLYIPIAMDTNTIPYDSCFNWINSVFNPLGIENITMWTESELNNKRVEDLKTFSAVYIGGGNTFSLLNDFNKTLFTNILNDYLLKDGIIYGGSAGAIIFGEDIMTCSHMDSNNVALKEFNGLGLVENYAIWCHYKVDNDELISNYVLQYKNPVISLPEETALFIDDGIIKVIGTKPAYLFDEKIKKVIQPEALV</sequence>
<accession>A0A323TIY3</accession>
<dbReference type="GO" id="GO:0008236">
    <property type="term" value="F:serine-type peptidase activity"/>
    <property type="evidence" value="ECO:0007669"/>
    <property type="project" value="UniProtKB-KW"/>
</dbReference>
<evidence type="ECO:0000313" key="5">
    <source>
        <dbReference type="EMBL" id="PYZ94891.1"/>
    </source>
</evidence>
<dbReference type="Proteomes" id="UP000248214">
    <property type="component" value="Unassembled WGS sequence"/>
</dbReference>
<dbReference type="Gene3D" id="3.40.50.880">
    <property type="match status" value="1"/>
</dbReference>
<comment type="similarity">
    <text evidence="1">Belongs to the peptidase S51 family.</text>
</comment>
<protein>
    <submittedName>
        <fullName evidence="5">Peptidase</fullName>
    </submittedName>
</protein>
<dbReference type="OrthoDB" id="9778515at2"/>
<evidence type="ECO:0000313" key="6">
    <source>
        <dbReference type="Proteomes" id="UP000248214"/>
    </source>
</evidence>
<organism evidence="5 6">
    <name type="scientific">Salipaludibacillus keqinensis</name>
    <dbReference type="NCBI Taxonomy" id="2045207"/>
    <lineage>
        <taxon>Bacteria</taxon>
        <taxon>Bacillati</taxon>
        <taxon>Bacillota</taxon>
        <taxon>Bacilli</taxon>
        <taxon>Bacillales</taxon>
        <taxon>Bacillaceae</taxon>
    </lineage>
</organism>